<feature type="compositionally biased region" description="Basic residues" evidence="2">
    <location>
        <begin position="795"/>
        <end position="835"/>
    </location>
</feature>
<comment type="similarity">
    <text evidence="1">Belongs to the GPATCH1 family.</text>
</comment>
<organism evidence="4 6">
    <name type="scientific">Limulus polyphemus</name>
    <name type="common">Atlantic horseshoe crab</name>
    <dbReference type="NCBI Taxonomy" id="6850"/>
    <lineage>
        <taxon>Eukaryota</taxon>
        <taxon>Metazoa</taxon>
        <taxon>Ecdysozoa</taxon>
        <taxon>Arthropoda</taxon>
        <taxon>Chelicerata</taxon>
        <taxon>Merostomata</taxon>
        <taxon>Xiphosura</taxon>
        <taxon>Limulidae</taxon>
        <taxon>Limulus</taxon>
    </lineage>
</organism>
<dbReference type="PANTHER" id="PTHR13384">
    <property type="entry name" value="G PATCH DOMAIN-CONTAINING PROTEIN 1"/>
    <property type="match status" value="1"/>
</dbReference>
<evidence type="ECO:0000259" key="3">
    <source>
        <dbReference type="PROSITE" id="PS50174"/>
    </source>
</evidence>
<feature type="compositionally biased region" description="Low complexity" evidence="2">
    <location>
        <begin position="844"/>
        <end position="856"/>
    </location>
</feature>
<dbReference type="Pfam" id="PF01585">
    <property type="entry name" value="G-patch"/>
    <property type="match status" value="1"/>
</dbReference>
<dbReference type="PROSITE" id="PS50174">
    <property type="entry name" value="G_PATCH"/>
    <property type="match status" value="1"/>
</dbReference>
<reference evidence="5 6" key="1">
    <citation type="submission" date="2025-05" db="UniProtKB">
        <authorList>
            <consortium name="RefSeq"/>
        </authorList>
    </citation>
    <scope>IDENTIFICATION</scope>
    <source>
        <tissue evidence="5 6">Muscle</tissue>
    </source>
</reference>
<protein>
    <submittedName>
        <fullName evidence="5 6">G patch domain-containing protein 1-like</fullName>
    </submittedName>
</protein>
<dbReference type="RefSeq" id="XP_022242888.1">
    <property type="nucleotide sequence ID" value="XM_022387180.1"/>
</dbReference>
<keyword evidence="4" id="KW-1185">Reference proteome</keyword>
<evidence type="ECO:0000256" key="2">
    <source>
        <dbReference type="SAM" id="MobiDB-lite"/>
    </source>
</evidence>
<dbReference type="GeneID" id="106460460"/>
<feature type="compositionally biased region" description="Basic and acidic residues" evidence="2">
    <location>
        <begin position="23"/>
        <end position="40"/>
    </location>
</feature>
<evidence type="ECO:0000313" key="6">
    <source>
        <dbReference type="RefSeq" id="XP_013775610.1"/>
    </source>
</evidence>
<evidence type="ECO:0000313" key="4">
    <source>
        <dbReference type="Proteomes" id="UP000694941"/>
    </source>
</evidence>
<evidence type="ECO:0000313" key="8">
    <source>
        <dbReference type="RefSeq" id="XP_022242888.1"/>
    </source>
</evidence>
<feature type="region of interest" description="Disordered" evidence="2">
    <location>
        <begin position="748"/>
        <end position="856"/>
    </location>
</feature>
<dbReference type="InterPro" id="IPR000467">
    <property type="entry name" value="G_patch_dom"/>
</dbReference>
<sequence>MDYDVECYIAYGTPLEPLEEDEAPTKKPSQDQRVTDEEGRVRFHGAFTGGFSAGYFNTVGTKDGWAPSSFTSSRAKKAESIEQHPEDFMDDEDLGKYGIAPKHIQTTQNFGVPYVNQERKQTFPVSTEGPIPGDPPLKDLILPVNESIGVHLLRKMGWRPGQGIGPRVKKRQKQQNPGVKIYGCSLPPAESEEEEDPYREDFTFAPLDLDLQPYTQKDNLHGIGYKALNRVPVLSYHIDLLQPTPTVDVLNKEKKKLSISGQAFGVGAFEDEDEDIYGKDDMSQYDFFLGGEGDKYDRKAIGKLASHLSEALEGFHMASKPAIRKKYFPPPSLPSDFKPMHVYTKKTEASSLSTRRFNRHALTANDRGMILGEKHLLDTGSVFDLISEEDKEKLNDIKNFTKKNVKESSSLFSNSLVASNTSSNFKPYASDPEKQQRYDMYLDLVKQGKKESLEQFQPASMTEWEKQGEKEEFQRAVMLYSSVTGSLNSRFVSSVHQENNNVEEPVDREATSDQAKAAEMKMFGNMTREKCEWHPHPFLCKRFNIPNPFPDCTIVGSSKVKHDKFSLFNILESPAMTEVRGHNLSMKAMNENKTSLKKIHDETPSTSTALNEVKPCSSNVEIQVTERKQGQGKKRCPSIDLFKAIFQDSSSDDVSSSDKEEDTSSTTVRKTSEVKIISTTGERRDFVVGPFVSEKSLKRLPPPPTGVFANLDLDSLCRRPERIEKLESCSDNRDGQKETVVRMQIVTNDEMSKKDRQLPNNGHDKSLKLGLNREEVYGPKLPPDMEMMSTQDSMKKRKMRMESKHKREKYKHKKKKHKEKLKKKCKRTHSLKRPKTGSNRNDSDTSSGNYSSSEPD</sequence>
<evidence type="ECO:0000313" key="5">
    <source>
        <dbReference type="RefSeq" id="XP_013775608.1"/>
    </source>
</evidence>
<dbReference type="PANTHER" id="PTHR13384:SF19">
    <property type="entry name" value="G PATCH DOMAIN-CONTAINING PROTEIN 1"/>
    <property type="match status" value="1"/>
</dbReference>
<feature type="compositionally biased region" description="Basic and acidic residues" evidence="2">
    <location>
        <begin position="750"/>
        <end position="777"/>
    </location>
</feature>
<proteinExistence type="inferred from homology"/>
<gene>
    <name evidence="5 6 7 8" type="primary">LOC106460460</name>
</gene>
<feature type="region of interest" description="Disordered" evidence="2">
    <location>
        <begin position="650"/>
        <end position="670"/>
    </location>
</feature>
<dbReference type="RefSeq" id="XP_022242887.1">
    <property type="nucleotide sequence ID" value="XM_022387179.1"/>
</dbReference>
<dbReference type="InterPro" id="IPR011666">
    <property type="entry name" value="DUF1604"/>
</dbReference>
<evidence type="ECO:0000313" key="7">
    <source>
        <dbReference type="RefSeq" id="XP_022242887.1"/>
    </source>
</evidence>
<dbReference type="RefSeq" id="XP_013775608.1">
    <property type="nucleotide sequence ID" value="XM_013920154.2"/>
</dbReference>
<evidence type="ECO:0000256" key="1">
    <source>
        <dbReference type="ARBA" id="ARBA00008600"/>
    </source>
</evidence>
<accession>A0ABM1B665</accession>
<feature type="region of interest" description="Disordered" evidence="2">
    <location>
        <begin position="14"/>
        <end position="40"/>
    </location>
</feature>
<dbReference type="RefSeq" id="XP_013775610.1">
    <property type="nucleotide sequence ID" value="XM_013920156.2"/>
</dbReference>
<feature type="domain" description="G-patch" evidence="3">
    <location>
        <begin position="145"/>
        <end position="165"/>
    </location>
</feature>
<dbReference type="Proteomes" id="UP000694941">
    <property type="component" value="Unplaced"/>
</dbReference>
<dbReference type="Pfam" id="PF07713">
    <property type="entry name" value="DUF1604"/>
    <property type="match status" value="1"/>
</dbReference>
<feature type="region of interest" description="Disordered" evidence="2">
    <location>
        <begin position="163"/>
        <end position="195"/>
    </location>
</feature>
<name>A0ABM1B665_LIMPO</name>
<dbReference type="Pfam" id="PF26093">
    <property type="entry name" value="HTH_TGH"/>
    <property type="match status" value="1"/>
</dbReference>